<keyword evidence="1" id="KW-0805">Transcription regulation</keyword>
<dbReference type="PROSITE" id="PS01124">
    <property type="entry name" value="HTH_ARAC_FAMILY_2"/>
    <property type="match status" value="1"/>
</dbReference>
<name>A0A1I5SV63_9FIRM</name>
<dbReference type="PANTHER" id="PTHR43280:SF2">
    <property type="entry name" value="HTH-TYPE TRANSCRIPTIONAL REGULATOR EXSA"/>
    <property type="match status" value="1"/>
</dbReference>
<proteinExistence type="predicted"/>
<dbReference type="PANTHER" id="PTHR43280">
    <property type="entry name" value="ARAC-FAMILY TRANSCRIPTIONAL REGULATOR"/>
    <property type="match status" value="1"/>
</dbReference>
<evidence type="ECO:0000313" key="7">
    <source>
        <dbReference type="Proteomes" id="UP000198577"/>
    </source>
</evidence>
<dbReference type="SUPFAM" id="SSF46689">
    <property type="entry name" value="Homeodomain-like"/>
    <property type="match status" value="2"/>
</dbReference>
<keyword evidence="7" id="KW-1185">Reference proteome</keyword>
<feature type="transmembrane region" description="Helical" evidence="4">
    <location>
        <begin position="12"/>
        <end position="32"/>
    </location>
</feature>
<gene>
    <name evidence="6" type="ORF">SAMN05444406_10369</name>
</gene>
<accession>A0A1I5SV63</accession>
<dbReference type="SMART" id="SM00342">
    <property type="entry name" value="HTH_ARAC"/>
    <property type="match status" value="1"/>
</dbReference>
<evidence type="ECO:0000259" key="5">
    <source>
        <dbReference type="PROSITE" id="PS01124"/>
    </source>
</evidence>
<dbReference type="GO" id="GO:0043565">
    <property type="term" value="F:sequence-specific DNA binding"/>
    <property type="evidence" value="ECO:0007669"/>
    <property type="project" value="InterPro"/>
</dbReference>
<sequence>MVKRTRTFYKIFISYLIIFILPMIILGTVNYFQTLQIVEDKIKKDNMVSLRQSSYMVDSFLERLYRLSSELSLNQRIFDFLYTRYTSVPHLNLLAREIMMDLREYTVLNDFIGDIFIYSKANNAIISPTGLYTPDIFYSNIYTNEFDEYEYKKWLSSLEHSNFRQFMPLTVKSKYFGNAEKILFQDSLPNFSDNLGCIMVFINRAEFIDAFLDTIKEYNGSFYILDKDFNIIVFEGSTDYDYLFSSKNLGLPAITMKLASGKRVIMTHVSSTYNNWKFVSVIPYEAYSKEIDRLKISTAVIITACVFMGFWISLAIANKSYKPINNIISFIKSSYGYQADNRDDFEVISNILESSYRELTLNRELLKSHIPMIKQNYLVKILKESHKIREMDSGSNSFNRLLNINFDFVMSAVMVFGIKKAEENDNADHAEKELFKLALRTTIEEMSDKHNEVLYTTELEDDKIACIYGAYNSNIDNSEIETNVLELITEIKKQVQNRFDFVLHVGIGNVYSGSTKLSQSYEEAEQALSYALLMNQSVVFYKSISKKDDNLFTFPIQKELQLINYIKNGEQEKALGLVQNLYDENFSNKQLTYDMMKFFIYNLYCSLIKAMGEARIEDTKLLFDSLRELNNQNINSKGLSFFLLDIKKLVIYACKAVNYRKKNTSLELKNKIIEYIEKNFLDNQLSLEKIAEEFNVTPQYLSRFFKEHFNVNYVDYINYKRIEKAKEYLLKDEKVKEAALKSGFGSVGTFINVFKKYTGFTPGEYKKMNE</sequence>
<dbReference type="InterPro" id="IPR041522">
    <property type="entry name" value="CdaR_GGDEF"/>
</dbReference>
<keyword evidence="4" id="KW-1133">Transmembrane helix</keyword>
<keyword evidence="3" id="KW-0804">Transcription</keyword>
<dbReference type="Pfam" id="PF17853">
    <property type="entry name" value="GGDEF_2"/>
    <property type="match status" value="1"/>
</dbReference>
<keyword evidence="2 6" id="KW-0238">DNA-binding</keyword>
<dbReference type="AlphaFoldDB" id="A0A1I5SV63"/>
<dbReference type="EMBL" id="FOXR01000003">
    <property type="protein sequence ID" value="SFP74633.1"/>
    <property type="molecule type" value="Genomic_DNA"/>
</dbReference>
<dbReference type="GO" id="GO:0003700">
    <property type="term" value="F:DNA-binding transcription factor activity"/>
    <property type="evidence" value="ECO:0007669"/>
    <property type="project" value="InterPro"/>
</dbReference>
<dbReference type="InterPro" id="IPR018060">
    <property type="entry name" value="HTH_AraC"/>
</dbReference>
<keyword evidence="4" id="KW-0472">Membrane</keyword>
<evidence type="ECO:0000256" key="1">
    <source>
        <dbReference type="ARBA" id="ARBA00023015"/>
    </source>
</evidence>
<dbReference type="InterPro" id="IPR018062">
    <property type="entry name" value="HTH_AraC-typ_CS"/>
</dbReference>
<protein>
    <submittedName>
        <fullName evidence="6">AraC-type DNA-binding protein</fullName>
    </submittedName>
</protein>
<dbReference type="OrthoDB" id="1975037at2"/>
<keyword evidence="4" id="KW-0812">Transmembrane</keyword>
<dbReference type="Gene3D" id="1.10.10.60">
    <property type="entry name" value="Homeodomain-like"/>
    <property type="match status" value="2"/>
</dbReference>
<evidence type="ECO:0000256" key="2">
    <source>
        <dbReference type="ARBA" id="ARBA00023125"/>
    </source>
</evidence>
<evidence type="ECO:0000313" key="6">
    <source>
        <dbReference type="EMBL" id="SFP74633.1"/>
    </source>
</evidence>
<dbReference type="Proteomes" id="UP000198577">
    <property type="component" value="Unassembled WGS sequence"/>
</dbReference>
<reference evidence="6 7" key="1">
    <citation type="submission" date="2016-10" db="EMBL/GenBank/DDBJ databases">
        <authorList>
            <person name="de Groot N.N."/>
        </authorList>
    </citation>
    <scope>NUCLEOTIDE SEQUENCE [LARGE SCALE GENOMIC DNA]</scope>
    <source>
        <strain evidence="6 7">DSM 20678</strain>
    </source>
</reference>
<dbReference type="STRING" id="937334.SAMN05444406_10369"/>
<dbReference type="Pfam" id="PF12833">
    <property type="entry name" value="HTH_18"/>
    <property type="match status" value="1"/>
</dbReference>
<dbReference type="RefSeq" id="WP_092281918.1">
    <property type="nucleotide sequence ID" value="NZ_FOXR01000003.1"/>
</dbReference>
<organism evidence="6 7">
    <name type="scientific">Caldicoprobacter faecalis</name>
    <dbReference type="NCBI Taxonomy" id="937334"/>
    <lineage>
        <taxon>Bacteria</taxon>
        <taxon>Bacillati</taxon>
        <taxon>Bacillota</taxon>
        <taxon>Clostridia</taxon>
        <taxon>Caldicoprobacterales</taxon>
        <taxon>Caldicoprobacteraceae</taxon>
        <taxon>Caldicoprobacter</taxon>
    </lineage>
</organism>
<feature type="domain" description="HTH araC/xylS-type" evidence="5">
    <location>
        <begin position="670"/>
        <end position="768"/>
    </location>
</feature>
<evidence type="ECO:0000256" key="4">
    <source>
        <dbReference type="SAM" id="Phobius"/>
    </source>
</evidence>
<evidence type="ECO:0000256" key="3">
    <source>
        <dbReference type="ARBA" id="ARBA00023163"/>
    </source>
</evidence>
<dbReference type="PROSITE" id="PS00041">
    <property type="entry name" value="HTH_ARAC_FAMILY_1"/>
    <property type="match status" value="1"/>
</dbReference>
<dbReference type="InterPro" id="IPR009057">
    <property type="entry name" value="Homeodomain-like_sf"/>
</dbReference>